<accession>A0A9W4TDA6</accession>
<gene>
    <name evidence="1" type="ORF">FWILDA_LOCUS19976</name>
</gene>
<feature type="non-terminal residue" evidence="1">
    <location>
        <position position="1"/>
    </location>
</feature>
<evidence type="ECO:0000313" key="1">
    <source>
        <dbReference type="EMBL" id="CAI2201258.1"/>
    </source>
</evidence>
<proteinExistence type="predicted"/>
<name>A0A9W4TDA6_9GLOM</name>
<protein>
    <submittedName>
        <fullName evidence="1">4884_t:CDS:1</fullName>
    </submittedName>
</protein>
<keyword evidence="2" id="KW-1185">Reference proteome</keyword>
<reference evidence="1" key="1">
    <citation type="submission" date="2022-08" db="EMBL/GenBank/DDBJ databases">
        <authorList>
            <person name="Kallberg Y."/>
            <person name="Tangrot J."/>
            <person name="Rosling A."/>
        </authorList>
    </citation>
    <scope>NUCLEOTIDE SEQUENCE</scope>
    <source>
        <strain evidence="1">Wild A</strain>
    </source>
</reference>
<organism evidence="1 2">
    <name type="scientific">Funneliformis geosporum</name>
    <dbReference type="NCBI Taxonomy" id="1117311"/>
    <lineage>
        <taxon>Eukaryota</taxon>
        <taxon>Fungi</taxon>
        <taxon>Fungi incertae sedis</taxon>
        <taxon>Mucoromycota</taxon>
        <taxon>Glomeromycotina</taxon>
        <taxon>Glomeromycetes</taxon>
        <taxon>Glomerales</taxon>
        <taxon>Glomeraceae</taxon>
        <taxon>Funneliformis</taxon>
    </lineage>
</organism>
<dbReference type="AlphaFoldDB" id="A0A9W4TDA6"/>
<evidence type="ECO:0000313" key="2">
    <source>
        <dbReference type="Proteomes" id="UP001153678"/>
    </source>
</evidence>
<sequence>SFRSTRNGRVLTRQPESTIGVIVGPSMGRYSETTKELAATSKLSIKLLGEDNIIYRLKIYAA</sequence>
<comment type="caution">
    <text evidence="1">The sequence shown here is derived from an EMBL/GenBank/DDBJ whole genome shotgun (WGS) entry which is preliminary data.</text>
</comment>
<feature type="non-terminal residue" evidence="1">
    <location>
        <position position="62"/>
    </location>
</feature>
<dbReference type="Proteomes" id="UP001153678">
    <property type="component" value="Unassembled WGS sequence"/>
</dbReference>
<dbReference type="OrthoDB" id="2381603at2759"/>
<dbReference type="EMBL" id="CAMKVN010027002">
    <property type="protein sequence ID" value="CAI2201258.1"/>
    <property type="molecule type" value="Genomic_DNA"/>
</dbReference>